<feature type="transmembrane region" description="Helical" evidence="3">
    <location>
        <begin position="61"/>
        <end position="86"/>
    </location>
</feature>
<reference evidence="4" key="2">
    <citation type="submission" date="2020-09" db="EMBL/GenBank/DDBJ databases">
        <authorList>
            <person name="Sun Q."/>
            <person name="Ohkuma M."/>
        </authorList>
    </citation>
    <scope>NUCLEOTIDE SEQUENCE</scope>
    <source>
        <strain evidence="4">JCM 13064</strain>
    </source>
</reference>
<evidence type="ECO:0000313" key="5">
    <source>
        <dbReference type="Proteomes" id="UP000645217"/>
    </source>
</evidence>
<evidence type="ECO:0000313" key="4">
    <source>
        <dbReference type="EMBL" id="GGL16868.1"/>
    </source>
</evidence>
<feature type="region of interest" description="Disordered" evidence="2">
    <location>
        <begin position="1"/>
        <end position="56"/>
    </location>
</feature>
<dbReference type="EMBL" id="BMNT01000055">
    <property type="protein sequence ID" value="GGL16868.1"/>
    <property type="molecule type" value="Genomic_DNA"/>
</dbReference>
<dbReference type="Proteomes" id="UP000645217">
    <property type="component" value="Unassembled WGS sequence"/>
</dbReference>
<keyword evidence="5" id="KW-1185">Reference proteome</keyword>
<proteinExistence type="predicted"/>
<dbReference type="InterPro" id="IPR005754">
    <property type="entry name" value="Sortase"/>
</dbReference>
<name>A0A917RPF4_9ACTN</name>
<organism evidence="4 5">
    <name type="scientific">Sphaerisporangium melleum</name>
    <dbReference type="NCBI Taxonomy" id="321316"/>
    <lineage>
        <taxon>Bacteria</taxon>
        <taxon>Bacillati</taxon>
        <taxon>Actinomycetota</taxon>
        <taxon>Actinomycetes</taxon>
        <taxon>Streptosporangiales</taxon>
        <taxon>Streptosporangiaceae</taxon>
        <taxon>Sphaerisporangium</taxon>
    </lineage>
</organism>
<feature type="region of interest" description="Disordered" evidence="2">
    <location>
        <begin position="105"/>
        <end position="129"/>
    </location>
</feature>
<feature type="compositionally biased region" description="Gly residues" evidence="2">
    <location>
        <begin position="111"/>
        <end position="126"/>
    </location>
</feature>
<accession>A0A917RPF4</accession>
<dbReference type="Gene3D" id="2.40.260.10">
    <property type="entry name" value="Sortase"/>
    <property type="match status" value="1"/>
</dbReference>
<protein>
    <recommendedName>
        <fullName evidence="6">Class F sortase</fullName>
    </recommendedName>
</protein>
<evidence type="ECO:0008006" key="6">
    <source>
        <dbReference type="Google" id="ProtNLM"/>
    </source>
</evidence>
<evidence type="ECO:0000256" key="3">
    <source>
        <dbReference type="SAM" id="Phobius"/>
    </source>
</evidence>
<feature type="compositionally biased region" description="Gly residues" evidence="2">
    <location>
        <begin position="13"/>
        <end position="22"/>
    </location>
</feature>
<dbReference type="GO" id="GO:0016787">
    <property type="term" value="F:hydrolase activity"/>
    <property type="evidence" value="ECO:0007669"/>
    <property type="project" value="UniProtKB-KW"/>
</dbReference>
<reference evidence="4" key="1">
    <citation type="journal article" date="2014" name="Int. J. Syst. Evol. Microbiol.">
        <title>Complete genome sequence of Corynebacterium casei LMG S-19264T (=DSM 44701T), isolated from a smear-ripened cheese.</title>
        <authorList>
            <consortium name="US DOE Joint Genome Institute (JGI-PGF)"/>
            <person name="Walter F."/>
            <person name="Albersmeier A."/>
            <person name="Kalinowski J."/>
            <person name="Ruckert C."/>
        </authorList>
    </citation>
    <scope>NUCLEOTIDE SEQUENCE</scope>
    <source>
        <strain evidence="4">JCM 13064</strain>
    </source>
</reference>
<gene>
    <name evidence="4" type="ORF">GCM10007964_68610</name>
</gene>
<evidence type="ECO:0000256" key="1">
    <source>
        <dbReference type="ARBA" id="ARBA00022801"/>
    </source>
</evidence>
<keyword evidence="3" id="KW-0472">Membrane</keyword>
<evidence type="ECO:0000256" key="2">
    <source>
        <dbReference type="SAM" id="MobiDB-lite"/>
    </source>
</evidence>
<dbReference type="InterPro" id="IPR023365">
    <property type="entry name" value="Sortase_dom-sf"/>
</dbReference>
<keyword evidence="3" id="KW-1133">Transmembrane helix</keyword>
<feature type="region of interest" description="Disordered" evidence="2">
    <location>
        <begin position="156"/>
        <end position="180"/>
    </location>
</feature>
<dbReference type="InterPro" id="IPR042001">
    <property type="entry name" value="Sortase_F"/>
</dbReference>
<keyword evidence="1" id="KW-0378">Hydrolase</keyword>
<comment type="caution">
    <text evidence="4">The sequence shown here is derived from an EMBL/GenBank/DDBJ whole genome shotgun (WGS) entry which is preliminary data.</text>
</comment>
<dbReference type="SUPFAM" id="SSF63817">
    <property type="entry name" value="Sortase"/>
    <property type="match status" value="1"/>
</dbReference>
<dbReference type="NCBIfam" id="NF033748">
    <property type="entry name" value="class_F_sortase"/>
    <property type="match status" value="1"/>
</dbReference>
<dbReference type="CDD" id="cd05829">
    <property type="entry name" value="Sortase_F"/>
    <property type="match status" value="1"/>
</dbReference>
<keyword evidence="3" id="KW-0812">Transmembrane</keyword>
<sequence>MSGRLPPEATAGGDSGQDGQSGGDQATRGPRNMDDPRSMSNRMDAAPGGLGRPLDGRWRKAMAPVLLTAGSLAGIGAVMAGLLIYLTPASDPALVGDAGQTPFMAQMGQTDGAGQGSAGSGTGLGTGTATVNGAEMAPLAAGTATVGPGGANSPLVAAAPAASPPSPAARPGKPLRKSPPVRVRIPRIGVDAALVSLGVDRNREIEVPPLNRPKLAGWYRLGPAPGEMGPAVILGHVNTRSGPAVFSRLRELTRGDTISVVRADGSVARFTVDGAEQASKNRFPTKRVYGHVDRPSLRLITCGGVFNPKAHSYTDNIIVYATLSGSR</sequence>
<dbReference type="AlphaFoldDB" id="A0A917RPF4"/>
<dbReference type="Pfam" id="PF04203">
    <property type="entry name" value="Sortase"/>
    <property type="match status" value="1"/>
</dbReference>